<accession>A0A1B1BKR2</accession>
<dbReference type="STRING" id="670052.PA27867_2041"/>
<gene>
    <name evidence="4" type="ORF">PA27867_2041</name>
</gene>
<organism evidence="4 5">
    <name type="scientific">Cryobacterium arcticum</name>
    <dbReference type="NCBI Taxonomy" id="670052"/>
    <lineage>
        <taxon>Bacteria</taxon>
        <taxon>Bacillati</taxon>
        <taxon>Actinomycetota</taxon>
        <taxon>Actinomycetes</taxon>
        <taxon>Micrococcales</taxon>
        <taxon>Microbacteriaceae</taxon>
        <taxon>Cryobacterium</taxon>
    </lineage>
</organism>
<evidence type="ECO:0000313" key="4">
    <source>
        <dbReference type="EMBL" id="ANP72993.1"/>
    </source>
</evidence>
<protein>
    <submittedName>
        <fullName evidence="4">Thioredoxin</fullName>
    </submittedName>
</protein>
<dbReference type="SUPFAM" id="SSF48452">
    <property type="entry name" value="TPR-like"/>
    <property type="match status" value="1"/>
</dbReference>
<sequence length="321" mass="33712">MTVIPPAGSNLRGAVDLSSLVNRPPAPAAGAAGAPGAPAGQAGPVPVPSLVLEGTDTNFAELLELSKFVPVIVDLWAQWSEPATSLTPVMENLIREYNGRFVLATVDIDANPQLAQAFQATSVPTLAAVINGQPVQLFDGVLPVVQIREVLERVLELAAQHGVTGVADAAEAPAGEPAAPVEPELPPHHREAYDAIERGDYAAAIDIYKLSLARDPRDAMATAGLAQVSLLGRLQGKTIAEVRSAAADNPADLDAQLLVADLNLSGGHIEDAFDRLLGLFPSQDAAGKNLVRQRLLELFEVVGTDDPRVPPARKRLTALLY</sequence>
<feature type="domain" description="Thioredoxin" evidence="3">
    <location>
        <begin position="20"/>
        <end position="156"/>
    </location>
</feature>
<dbReference type="Pfam" id="PF00085">
    <property type="entry name" value="Thioredoxin"/>
    <property type="match status" value="1"/>
</dbReference>
<dbReference type="KEGG" id="cart:PA27867_2041"/>
<dbReference type="AlphaFoldDB" id="A0A1B1BKR2"/>
<dbReference type="CDD" id="cd02956">
    <property type="entry name" value="ybbN"/>
    <property type="match status" value="1"/>
</dbReference>
<dbReference type="SUPFAM" id="SSF52833">
    <property type="entry name" value="Thioredoxin-like"/>
    <property type="match status" value="1"/>
</dbReference>
<evidence type="ECO:0000256" key="2">
    <source>
        <dbReference type="ARBA" id="ARBA00023284"/>
    </source>
</evidence>
<evidence type="ECO:0000259" key="3">
    <source>
        <dbReference type="PROSITE" id="PS51352"/>
    </source>
</evidence>
<dbReference type="GO" id="GO:0005737">
    <property type="term" value="C:cytoplasm"/>
    <property type="evidence" value="ECO:0007669"/>
    <property type="project" value="TreeGrafter"/>
</dbReference>
<dbReference type="OrthoDB" id="5181746at2"/>
<dbReference type="Proteomes" id="UP000092582">
    <property type="component" value="Chromosome 1"/>
</dbReference>
<keyword evidence="2" id="KW-0676">Redox-active center</keyword>
<dbReference type="PATRIC" id="fig|670052.7.peg.2101"/>
<evidence type="ECO:0000256" key="1">
    <source>
        <dbReference type="ARBA" id="ARBA00008987"/>
    </source>
</evidence>
<comment type="similarity">
    <text evidence="1">Belongs to the thioredoxin family.</text>
</comment>
<dbReference type="Pfam" id="PF14561">
    <property type="entry name" value="TPR_20"/>
    <property type="match status" value="1"/>
</dbReference>
<dbReference type="InterPro" id="IPR036249">
    <property type="entry name" value="Thioredoxin-like_sf"/>
</dbReference>
<dbReference type="Gene3D" id="3.40.30.10">
    <property type="entry name" value="Glutaredoxin"/>
    <property type="match status" value="1"/>
</dbReference>
<dbReference type="Gene3D" id="1.25.40.10">
    <property type="entry name" value="Tetratricopeptide repeat domain"/>
    <property type="match status" value="1"/>
</dbReference>
<dbReference type="GO" id="GO:0015035">
    <property type="term" value="F:protein-disulfide reductase activity"/>
    <property type="evidence" value="ECO:0007669"/>
    <property type="project" value="TreeGrafter"/>
</dbReference>
<dbReference type="RefSeq" id="WP_066596095.1">
    <property type="nucleotide sequence ID" value="NZ_CP016282.1"/>
</dbReference>
<reference evidence="4 5" key="1">
    <citation type="submission" date="2016-06" db="EMBL/GenBank/DDBJ databases">
        <title>Genome sequencing of Cryobacterium arcticum PAMC 27867.</title>
        <authorList>
            <person name="Lee J."/>
            <person name="Kim O.-S."/>
        </authorList>
    </citation>
    <scope>NUCLEOTIDE SEQUENCE [LARGE SCALE GENOMIC DNA]</scope>
    <source>
        <strain evidence="4 5">PAMC 27867</strain>
    </source>
</reference>
<dbReference type="PANTHER" id="PTHR45663:SF11">
    <property type="entry name" value="GEO12009P1"/>
    <property type="match status" value="1"/>
</dbReference>
<dbReference type="InterPro" id="IPR011990">
    <property type="entry name" value="TPR-like_helical_dom_sf"/>
</dbReference>
<dbReference type="EMBL" id="CP016282">
    <property type="protein sequence ID" value="ANP72993.1"/>
    <property type="molecule type" value="Genomic_DNA"/>
</dbReference>
<dbReference type="PROSITE" id="PS51352">
    <property type="entry name" value="THIOREDOXIN_2"/>
    <property type="match status" value="1"/>
</dbReference>
<dbReference type="PANTHER" id="PTHR45663">
    <property type="entry name" value="GEO12009P1"/>
    <property type="match status" value="1"/>
</dbReference>
<evidence type="ECO:0000313" key="5">
    <source>
        <dbReference type="Proteomes" id="UP000092582"/>
    </source>
</evidence>
<dbReference type="InterPro" id="IPR013766">
    <property type="entry name" value="Thioredoxin_domain"/>
</dbReference>
<name>A0A1B1BKR2_9MICO</name>
<keyword evidence="5" id="KW-1185">Reference proteome</keyword>
<dbReference type="GO" id="GO:0006950">
    <property type="term" value="P:response to stress"/>
    <property type="evidence" value="ECO:0007669"/>
    <property type="project" value="UniProtKB-ARBA"/>
</dbReference>
<proteinExistence type="inferred from homology"/>